<dbReference type="CTD" id="20200031"/>
<reference evidence="4" key="1">
    <citation type="submission" date="2012-12" db="EMBL/GenBank/DDBJ databases">
        <authorList>
            <person name="Hellsten U."/>
            <person name="Grimwood J."/>
            <person name="Chapman J.A."/>
            <person name="Shapiro H."/>
            <person name="Aerts A."/>
            <person name="Otillar R.P."/>
            <person name="Terry A.Y."/>
            <person name="Boore J.L."/>
            <person name="Simakov O."/>
            <person name="Marletaz F."/>
            <person name="Cho S.-J."/>
            <person name="Edsinger-Gonzales E."/>
            <person name="Havlak P."/>
            <person name="Kuo D.-H."/>
            <person name="Larsson T."/>
            <person name="Lv J."/>
            <person name="Arendt D."/>
            <person name="Savage R."/>
            <person name="Osoegawa K."/>
            <person name="de Jong P."/>
            <person name="Lindberg D.R."/>
            <person name="Seaver E.C."/>
            <person name="Weisblat D.A."/>
            <person name="Putnam N.H."/>
            <person name="Grigoriev I.V."/>
            <person name="Rokhsar D.S."/>
        </authorList>
    </citation>
    <scope>NUCLEOTIDE SEQUENCE</scope>
</reference>
<proteinExistence type="predicted"/>
<dbReference type="EMBL" id="KB097495">
    <property type="protein sequence ID" value="ESN96310.1"/>
    <property type="molecule type" value="Genomic_DNA"/>
</dbReference>
<protein>
    <submittedName>
        <fullName evidence="2 3">Uncharacterized protein</fullName>
    </submittedName>
</protein>
<feature type="region of interest" description="Disordered" evidence="1">
    <location>
        <begin position="50"/>
        <end position="73"/>
    </location>
</feature>
<dbReference type="RefSeq" id="XP_009025492.1">
    <property type="nucleotide sequence ID" value="XM_009027244.1"/>
</dbReference>
<reference evidence="2 4" key="2">
    <citation type="journal article" date="2013" name="Nature">
        <title>Insights into bilaterian evolution from three spiralian genomes.</title>
        <authorList>
            <person name="Simakov O."/>
            <person name="Marletaz F."/>
            <person name="Cho S.J."/>
            <person name="Edsinger-Gonzales E."/>
            <person name="Havlak P."/>
            <person name="Hellsten U."/>
            <person name="Kuo D.H."/>
            <person name="Larsson T."/>
            <person name="Lv J."/>
            <person name="Arendt D."/>
            <person name="Savage R."/>
            <person name="Osoegawa K."/>
            <person name="de Jong P."/>
            <person name="Grimwood J."/>
            <person name="Chapman J.A."/>
            <person name="Shapiro H."/>
            <person name="Aerts A."/>
            <person name="Otillar R.P."/>
            <person name="Terry A.Y."/>
            <person name="Boore J.L."/>
            <person name="Grigoriev I.V."/>
            <person name="Lindberg D.R."/>
            <person name="Seaver E.C."/>
            <person name="Weisblat D.A."/>
            <person name="Putnam N.H."/>
            <person name="Rokhsar D.S."/>
        </authorList>
    </citation>
    <scope>NUCLEOTIDE SEQUENCE</scope>
</reference>
<dbReference type="EMBL" id="AMQM01001378">
    <property type="status" value="NOT_ANNOTATED_CDS"/>
    <property type="molecule type" value="Genomic_DNA"/>
</dbReference>
<dbReference type="KEGG" id="hro:HELRODRAFT_163359"/>
<sequence length="343" mass="39884">MNNDYFHERSRSEPVLEENGYAFNDRSYKSNKSFVEKFKNFISFSTKSSKYKRNETKQLQPLNGDDYRSSQSTLNKSFKNDGAKLKKLEWKIIPITKIALKKSEKDKIPLKMEAKPPLPNSRRHQIHNNDLPLNPNGYLHNIKSCDNNNVNDDKYSKPKFNSWQSTSVGTDNNSLLEGFKNIASQNVGTIGNGHEKLIPMYKSFVITATPLHVTSHRNNIYQTFGNNNNNIFQTPRNHILVEDWDEDQTTLNFGISNIFRNKINMKNFKSVRKHNMIFDRSTKIKQDKLKRQQENSVRRRLFEDATNFNTLKIDNDGYDVSLGIKPLCDVDINILSNNFSEYI</sequence>
<evidence type="ECO:0000313" key="4">
    <source>
        <dbReference type="Proteomes" id="UP000015101"/>
    </source>
</evidence>
<gene>
    <name evidence="3" type="primary">20200031</name>
    <name evidence="2" type="ORF">HELRODRAFT_163359</name>
</gene>
<dbReference type="InParanoid" id="T1ETY1"/>
<dbReference type="HOGENOM" id="CLU_809582_0_0_1"/>
<dbReference type="AlphaFoldDB" id="T1ETY1"/>
<name>T1ETY1_HELRO</name>
<dbReference type="EnsemblMetazoa" id="HelroT163359">
    <property type="protein sequence ID" value="HelroP163359"/>
    <property type="gene ID" value="HelroG163359"/>
</dbReference>
<dbReference type="GeneID" id="20200031"/>
<accession>T1ETY1</accession>
<reference evidence="3" key="3">
    <citation type="submission" date="2015-06" db="UniProtKB">
        <authorList>
            <consortium name="EnsemblMetazoa"/>
        </authorList>
    </citation>
    <scope>IDENTIFICATION</scope>
</reference>
<evidence type="ECO:0000313" key="2">
    <source>
        <dbReference type="EMBL" id="ESN96310.1"/>
    </source>
</evidence>
<evidence type="ECO:0000256" key="1">
    <source>
        <dbReference type="SAM" id="MobiDB-lite"/>
    </source>
</evidence>
<organism evidence="3 4">
    <name type="scientific">Helobdella robusta</name>
    <name type="common">Californian leech</name>
    <dbReference type="NCBI Taxonomy" id="6412"/>
    <lineage>
        <taxon>Eukaryota</taxon>
        <taxon>Metazoa</taxon>
        <taxon>Spiralia</taxon>
        <taxon>Lophotrochozoa</taxon>
        <taxon>Annelida</taxon>
        <taxon>Clitellata</taxon>
        <taxon>Hirudinea</taxon>
        <taxon>Rhynchobdellida</taxon>
        <taxon>Glossiphoniidae</taxon>
        <taxon>Helobdella</taxon>
    </lineage>
</organism>
<evidence type="ECO:0000313" key="3">
    <source>
        <dbReference type="EnsemblMetazoa" id="HelroP163359"/>
    </source>
</evidence>
<dbReference type="Proteomes" id="UP000015101">
    <property type="component" value="Unassembled WGS sequence"/>
</dbReference>
<keyword evidence="4" id="KW-1185">Reference proteome</keyword>